<keyword evidence="4" id="KW-1185">Reference proteome</keyword>
<evidence type="ECO:0000256" key="1">
    <source>
        <dbReference type="PROSITE-ProRule" id="PRU00023"/>
    </source>
</evidence>
<evidence type="ECO:0000256" key="2">
    <source>
        <dbReference type="SAM" id="Phobius"/>
    </source>
</evidence>
<gene>
    <name evidence="3" type="ORF">PGQ11_003516</name>
</gene>
<evidence type="ECO:0008006" key="5">
    <source>
        <dbReference type="Google" id="ProtNLM"/>
    </source>
</evidence>
<keyword evidence="2" id="KW-0472">Membrane</keyword>
<dbReference type="Pfam" id="PF00023">
    <property type="entry name" value="Ank"/>
    <property type="match status" value="1"/>
</dbReference>
<evidence type="ECO:0000313" key="4">
    <source>
        <dbReference type="Proteomes" id="UP001390339"/>
    </source>
</evidence>
<dbReference type="Proteomes" id="UP001390339">
    <property type="component" value="Unassembled WGS sequence"/>
</dbReference>
<accession>A0ABR2J5S6</accession>
<comment type="caution">
    <text evidence="3">The sequence shown here is derived from an EMBL/GenBank/DDBJ whole genome shotgun (WGS) entry which is preliminary data.</text>
</comment>
<proteinExistence type="predicted"/>
<dbReference type="PROSITE" id="PS50088">
    <property type="entry name" value="ANK_REPEAT"/>
    <property type="match status" value="1"/>
</dbReference>
<sequence length="184" mass="19871">MLPYQRAKLATQWVLNDAQGNATAREILSAQSPETMQVLWLYAIEEYREMIIEFCSSSPMVSQPGNITPLQLAAFLGRSKVVGVLVENGADPDLTTEKSVFGTQLLAVIAGAWTRGQANLFGLVFCYYCVAVLLAAGADPNMVAFGYFLAKSISPMDLSIDQLGSAIDQDVESNNVIRGSVLAE</sequence>
<dbReference type="PROSITE" id="PS50297">
    <property type="entry name" value="ANK_REP_REGION"/>
    <property type="match status" value="1"/>
</dbReference>
<dbReference type="EMBL" id="JAPCWZ010000003">
    <property type="protein sequence ID" value="KAK8873002.1"/>
    <property type="molecule type" value="Genomic_DNA"/>
</dbReference>
<evidence type="ECO:0000313" key="3">
    <source>
        <dbReference type="EMBL" id="KAK8873002.1"/>
    </source>
</evidence>
<keyword evidence="2" id="KW-1133">Transmembrane helix</keyword>
<dbReference type="SUPFAM" id="SSF48403">
    <property type="entry name" value="Ankyrin repeat"/>
    <property type="match status" value="1"/>
</dbReference>
<protein>
    <recommendedName>
        <fullName evidence="5">Ankyrin repeat protein</fullName>
    </recommendedName>
</protein>
<keyword evidence="2" id="KW-0812">Transmembrane</keyword>
<reference evidence="3 4" key="1">
    <citation type="journal article" date="2024" name="IMA Fungus">
        <title>Apiospora arundinis, a panoply of carbohydrate-active enzymes and secondary metabolites.</title>
        <authorList>
            <person name="Sorensen T."/>
            <person name="Petersen C."/>
            <person name="Muurmann A.T."/>
            <person name="Christiansen J.V."/>
            <person name="Brundto M.L."/>
            <person name="Overgaard C.K."/>
            <person name="Boysen A.T."/>
            <person name="Wollenberg R.D."/>
            <person name="Larsen T.O."/>
            <person name="Sorensen J.L."/>
            <person name="Nielsen K.L."/>
            <person name="Sondergaard T.E."/>
        </authorList>
    </citation>
    <scope>NUCLEOTIDE SEQUENCE [LARGE SCALE GENOMIC DNA]</scope>
    <source>
        <strain evidence="3 4">AAU 773</strain>
    </source>
</reference>
<dbReference type="InterPro" id="IPR036770">
    <property type="entry name" value="Ankyrin_rpt-contain_sf"/>
</dbReference>
<feature type="transmembrane region" description="Helical" evidence="2">
    <location>
        <begin position="120"/>
        <end position="138"/>
    </location>
</feature>
<dbReference type="InterPro" id="IPR002110">
    <property type="entry name" value="Ankyrin_rpt"/>
</dbReference>
<organism evidence="3 4">
    <name type="scientific">Apiospora arundinis</name>
    <dbReference type="NCBI Taxonomy" id="335852"/>
    <lineage>
        <taxon>Eukaryota</taxon>
        <taxon>Fungi</taxon>
        <taxon>Dikarya</taxon>
        <taxon>Ascomycota</taxon>
        <taxon>Pezizomycotina</taxon>
        <taxon>Sordariomycetes</taxon>
        <taxon>Xylariomycetidae</taxon>
        <taxon>Amphisphaeriales</taxon>
        <taxon>Apiosporaceae</taxon>
        <taxon>Apiospora</taxon>
    </lineage>
</organism>
<name>A0ABR2J5S6_9PEZI</name>
<keyword evidence="1" id="KW-0040">ANK repeat</keyword>
<feature type="repeat" description="ANK" evidence="1">
    <location>
        <begin position="65"/>
        <end position="97"/>
    </location>
</feature>
<dbReference type="Gene3D" id="1.25.40.20">
    <property type="entry name" value="Ankyrin repeat-containing domain"/>
    <property type="match status" value="1"/>
</dbReference>